<feature type="transmembrane region" description="Helical" evidence="1">
    <location>
        <begin position="72"/>
        <end position="92"/>
    </location>
</feature>
<gene>
    <name evidence="2" type="ORF">GM668_04080</name>
</gene>
<name>A0A6L6PUQ5_9BURK</name>
<organism evidence="2 3">
    <name type="scientific">Pseudoduganella ginsengisoli</name>
    <dbReference type="NCBI Taxonomy" id="1462440"/>
    <lineage>
        <taxon>Bacteria</taxon>
        <taxon>Pseudomonadati</taxon>
        <taxon>Pseudomonadota</taxon>
        <taxon>Betaproteobacteria</taxon>
        <taxon>Burkholderiales</taxon>
        <taxon>Oxalobacteraceae</taxon>
        <taxon>Telluria group</taxon>
        <taxon>Pseudoduganella</taxon>
    </lineage>
</organism>
<dbReference type="RefSeq" id="WP_155437598.1">
    <property type="nucleotide sequence ID" value="NZ_WNLA01000001.1"/>
</dbReference>
<evidence type="ECO:0000313" key="3">
    <source>
        <dbReference type="Proteomes" id="UP000484015"/>
    </source>
</evidence>
<evidence type="ECO:0000256" key="1">
    <source>
        <dbReference type="SAM" id="Phobius"/>
    </source>
</evidence>
<keyword evidence="1" id="KW-0472">Membrane</keyword>
<proteinExistence type="predicted"/>
<feature type="transmembrane region" description="Helical" evidence="1">
    <location>
        <begin position="112"/>
        <end position="132"/>
    </location>
</feature>
<dbReference type="Proteomes" id="UP000484015">
    <property type="component" value="Unassembled WGS sequence"/>
</dbReference>
<sequence>MPAGAAHPELGYAAFVAIKFVGYTAGARFLNAWYGKRVNVWLLGGIRTLVGMVVGAVFYATMTAMSINPLGVYIFLIPVRILEWGVVIAPFYDWTLRDRARVLKYSATGTVLSFVLDIPAGIVGFISAGVWVC</sequence>
<keyword evidence="1" id="KW-0812">Transmembrane</keyword>
<feature type="transmembrane region" description="Helical" evidence="1">
    <location>
        <begin position="12"/>
        <end position="34"/>
    </location>
</feature>
<dbReference type="OrthoDB" id="9553432at2"/>
<feature type="transmembrane region" description="Helical" evidence="1">
    <location>
        <begin position="40"/>
        <end position="60"/>
    </location>
</feature>
<keyword evidence="1" id="KW-1133">Transmembrane helix</keyword>
<evidence type="ECO:0000313" key="2">
    <source>
        <dbReference type="EMBL" id="MTW01263.1"/>
    </source>
</evidence>
<dbReference type="EMBL" id="WNLA01000001">
    <property type="protein sequence ID" value="MTW01263.1"/>
    <property type="molecule type" value="Genomic_DNA"/>
</dbReference>
<protein>
    <submittedName>
        <fullName evidence="2">Uncharacterized protein</fullName>
    </submittedName>
</protein>
<accession>A0A6L6PUQ5</accession>
<dbReference type="AlphaFoldDB" id="A0A6L6PUQ5"/>
<comment type="caution">
    <text evidence="2">The sequence shown here is derived from an EMBL/GenBank/DDBJ whole genome shotgun (WGS) entry which is preliminary data.</text>
</comment>
<keyword evidence="3" id="KW-1185">Reference proteome</keyword>
<reference evidence="2 3" key="1">
    <citation type="submission" date="2019-11" db="EMBL/GenBank/DDBJ databases">
        <title>Type strains purchased from KCTC, JCM and DSMZ.</title>
        <authorList>
            <person name="Lu H."/>
        </authorList>
    </citation>
    <scope>NUCLEOTIDE SEQUENCE [LARGE SCALE GENOMIC DNA]</scope>
    <source>
        <strain evidence="2 3">KCTC 42409</strain>
    </source>
</reference>